<dbReference type="EMBL" id="WLVL01000039">
    <property type="protein sequence ID" value="MTB72377.1"/>
    <property type="molecule type" value="Genomic_DNA"/>
</dbReference>
<comment type="caution">
    <text evidence="5">The sequence shown here is derived from an EMBL/GenBank/DDBJ whole genome shotgun (WGS) entry which is preliminary data.</text>
</comment>
<dbReference type="Gene3D" id="3.40.50.2000">
    <property type="entry name" value="Glycogen Phosphorylase B"/>
    <property type="match status" value="2"/>
</dbReference>
<evidence type="ECO:0000259" key="4">
    <source>
        <dbReference type="Pfam" id="PF13439"/>
    </source>
</evidence>
<dbReference type="InterPro" id="IPR028098">
    <property type="entry name" value="Glyco_trans_4-like_N"/>
</dbReference>
<proteinExistence type="predicted"/>
<dbReference type="Proteomes" id="UP000431092">
    <property type="component" value="Unassembled WGS sequence"/>
</dbReference>
<evidence type="ECO:0000256" key="2">
    <source>
        <dbReference type="ARBA" id="ARBA00022679"/>
    </source>
</evidence>
<evidence type="ECO:0000259" key="3">
    <source>
        <dbReference type="Pfam" id="PF00534"/>
    </source>
</evidence>
<feature type="domain" description="Glycosyltransferase subfamily 4-like N-terminal" evidence="4">
    <location>
        <begin position="24"/>
        <end position="183"/>
    </location>
</feature>
<organism evidence="5 6">
    <name type="scientific">Arsenicicoccus cauae</name>
    <dbReference type="NCBI Taxonomy" id="2663847"/>
    <lineage>
        <taxon>Bacteria</taxon>
        <taxon>Bacillati</taxon>
        <taxon>Actinomycetota</taxon>
        <taxon>Actinomycetes</taxon>
        <taxon>Micrococcales</taxon>
        <taxon>Intrasporangiaceae</taxon>
        <taxon>Arsenicicoccus</taxon>
    </lineage>
</organism>
<dbReference type="SUPFAM" id="SSF53756">
    <property type="entry name" value="UDP-Glycosyltransferase/glycogen phosphorylase"/>
    <property type="match status" value="1"/>
</dbReference>
<sequence>MVKPRLRVVVIAPHRHRIREPFAGGLEAHVWHLVRRLRDLGHEVVLAAAEGSDGVEPGLAFPRRPWRASPAAAGDVSMPAPEFMAEHHAYLRVMLALAEGRYGHVDVVHNHSLHHLPVAMASALPAPMLTTLHTPPTPWLESAVMLADPQDGSTFAAVSGYTADAWSVLPQRPTVVHNGVDLDEWPLGEGGDWLVWLGRLVPEKCPHLAIDAARLAGMRLRVAGPLSDREYFAREIAPRLGPDVQYVGHLAHNDLATLVGSSAAALVTPCWDEPFGLVVAESLACGTPVAAFRRGGIPEVVAGPECGALVEPQDVEALAAALPRVVTLDRAVVREHARSALSVERMVREYLDLYRELARGDAPGPRGRNAPREVVRRLQVGA</sequence>
<dbReference type="InterPro" id="IPR001296">
    <property type="entry name" value="Glyco_trans_1"/>
</dbReference>
<evidence type="ECO:0000313" key="6">
    <source>
        <dbReference type="Proteomes" id="UP000431092"/>
    </source>
</evidence>
<dbReference type="CDD" id="cd03802">
    <property type="entry name" value="GT4_AviGT4-like"/>
    <property type="match status" value="1"/>
</dbReference>
<dbReference type="GO" id="GO:0016757">
    <property type="term" value="F:glycosyltransferase activity"/>
    <property type="evidence" value="ECO:0007669"/>
    <property type="project" value="UniProtKB-KW"/>
</dbReference>
<feature type="domain" description="Glycosyl transferase family 1" evidence="3">
    <location>
        <begin position="190"/>
        <end position="329"/>
    </location>
</feature>
<dbReference type="AlphaFoldDB" id="A0A6I3IF97"/>
<name>A0A6I3IF97_9MICO</name>
<dbReference type="Pfam" id="PF13439">
    <property type="entry name" value="Glyco_transf_4"/>
    <property type="match status" value="1"/>
</dbReference>
<protein>
    <submittedName>
        <fullName evidence="5">Glycosyltransferase</fullName>
    </submittedName>
</protein>
<gene>
    <name evidence="5" type="ORF">GGG17_10425</name>
</gene>
<dbReference type="PANTHER" id="PTHR12526">
    <property type="entry name" value="GLYCOSYLTRANSFERASE"/>
    <property type="match status" value="1"/>
</dbReference>
<dbReference type="Pfam" id="PF00534">
    <property type="entry name" value="Glycos_transf_1"/>
    <property type="match status" value="1"/>
</dbReference>
<dbReference type="PANTHER" id="PTHR12526:SF595">
    <property type="entry name" value="BLL5217 PROTEIN"/>
    <property type="match status" value="1"/>
</dbReference>
<keyword evidence="6" id="KW-1185">Reference proteome</keyword>
<evidence type="ECO:0000313" key="5">
    <source>
        <dbReference type="EMBL" id="MTB72377.1"/>
    </source>
</evidence>
<keyword evidence="2 5" id="KW-0808">Transferase</keyword>
<reference evidence="5 6" key="1">
    <citation type="submission" date="2019-11" db="EMBL/GenBank/DDBJ databases">
        <title>Whole genome sequencing identifies a novel species of the genus Arsenicicoccus isolated from human blood.</title>
        <authorList>
            <person name="Jeong J.H."/>
            <person name="Kweon O.J."/>
            <person name="Kim H.R."/>
            <person name="Kim T.-H."/>
            <person name="Ha S.-M."/>
            <person name="Lee M.-K."/>
        </authorList>
    </citation>
    <scope>NUCLEOTIDE SEQUENCE [LARGE SCALE GENOMIC DNA]</scope>
    <source>
        <strain evidence="5 6">MKL-02</strain>
    </source>
</reference>
<accession>A0A6I3IF97</accession>
<evidence type="ECO:0000256" key="1">
    <source>
        <dbReference type="ARBA" id="ARBA00022676"/>
    </source>
</evidence>
<keyword evidence="1" id="KW-0328">Glycosyltransferase</keyword>